<dbReference type="EMBL" id="CAJVQC010022341">
    <property type="protein sequence ID" value="CAG8717503.1"/>
    <property type="molecule type" value="Genomic_DNA"/>
</dbReference>
<evidence type="ECO:0000313" key="2">
    <source>
        <dbReference type="Proteomes" id="UP000789920"/>
    </source>
</evidence>
<organism evidence="1 2">
    <name type="scientific">Racocetra persica</name>
    <dbReference type="NCBI Taxonomy" id="160502"/>
    <lineage>
        <taxon>Eukaryota</taxon>
        <taxon>Fungi</taxon>
        <taxon>Fungi incertae sedis</taxon>
        <taxon>Mucoromycota</taxon>
        <taxon>Glomeromycotina</taxon>
        <taxon>Glomeromycetes</taxon>
        <taxon>Diversisporales</taxon>
        <taxon>Gigasporaceae</taxon>
        <taxon>Racocetra</taxon>
    </lineage>
</organism>
<keyword evidence="2" id="KW-1185">Reference proteome</keyword>
<reference evidence="1" key="1">
    <citation type="submission" date="2021-06" db="EMBL/GenBank/DDBJ databases">
        <authorList>
            <person name="Kallberg Y."/>
            <person name="Tangrot J."/>
            <person name="Rosling A."/>
        </authorList>
    </citation>
    <scope>NUCLEOTIDE SEQUENCE</scope>
    <source>
        <strain evidence="1">MA461A</strain>
    </source>
</reference>
<comment type="caution">
    <text evidence="1">The sequence shown here is derived from an EMBL/GenBank/DDBJ whole genome shotgun (WGS) entry which is preliminary data.</text>
</comment>
<gene>
    <name evidence="1" type="ORF">RPERSI_LOCUS11016</name>
</gene>
<name>A0ACA9PMR9_9GLOM</name>
<proteinExistence type="predicted"/>
<sequence length="308" mass="34726">MSDLEWIVKVPEVKHFTFDKIPDLTGKVAVVTGGNNGIGYTTCRELARQNAHVFVLSRTVEKGQAAVEKIKSETGNQNVEFLKLDLKSLKSVHECAESFLARNLPLHILINNAGVTTSKFSLTEEGIQEEFGVNHVGHFLFTNLLLEKIKASQPARIVNLSSHAHKLVEGENFFEKLNDPAQGPGARYSLSKLANVLFTTELNKRYLKETKVYANSVHPGVINTNMLTRNHFSAPDMFFTNSISPEDGVITTLYCATSPEIEQKNYRAKYFEPFGNECESSTYAQDEDLAKRFWEYTEKLINEKFPQK</sequence>
<evidence type="ECO:0000313" key="1">
    <source>
        <dbReference type="EMBL" id="CAG8717503.1"/>
    </source>
</evidence>
<accession>A0ACA9PMR9</accession>
<protein>
    <submittedName>
        <fullName evidence="1">32227_t:CDS:1</fullName>
    </submittedName>
</protein>
<dbReference type="Proteomes" id="UP000789920">
    <property type="component" value="Unassembled WGS sequence"/>
</dbReference>